<evidence type="ECO:0000313" key="3">
    <source>
        <dbReference type="Proteomes" id="UP000060778"/>
    </source>
</evidence>
<sequence length="276" mass="30920">MPWLSIRDKDDEDIPVPYPFITKMGVSDLYIIVLKIDLNVYTQLIRSLLDYLYNKGVDVIHIVRGNIDAKSKSITYILLVNMKNATTNIEALKEDLRKIDGVKKVIVGSERLSDILLFPNAFPIFTFERSIIIPLTMIKAFFNAIAAYFKQPALAASTLYQLGFRIGFSLTEFLSETSGHTGEVLLRDVLDFLKAQGIGSFEYKARNLGTPKGEIIIKMTHGIETAASNLPAPRCHLTRGILSGVSSYILKSYVPMQEIKCVAKGDKYCLFATVRK</sequence>
<dbReference type="InterPro" id="IPR024096">
    <property type="entry name" value="NO_sig/Golgi_transp_ligand-bd"/>
</dbReference>
<dbReference type="SUPFAM" id="SSF111126">
    <property type="entry name" value="Ligand-binding domain in the NO signalling and Golgi transport"/>
    <property type="match status" value="1"/>
</dbReference>
<dbReference type="AlphaFoldDB" id="A0A0U2VFL0"/>
<evidence type="ECO:0000313" key="2">
    <source>
        <dbReference type="EMBL" id="ALU12786.1"/>
    </source>
</evidence>
<accession>A0A0U2VFL0</accession>
<dbReference type="EMBL" id="CP006867">
    <property type="protein sequence ID" value="ALU12786.1"/>
    <property type="molecule type" value="Genomic_DNA"/>
</dbReference>
<dbReference type="Gene3D" id="3.30.1380.20">
    <property type="entry name" value="Trafficking protein particle complex subunit 3"/>
    <property type="match status" value="1"/>
</dbReference>
<protein>
    <recommendedName>
        <fullName evidence="1">4-vinyl reductase 4VR domain-containing protein</fullName>
    </recommendedName>
</protein>
<dbReference type="Proteomes" id="UP000060778">
    <property type="component" value="Chromosome"/>
</dbReference>
<proteinExistence type="predicted"/>
<reference evidence="2 3" key="1">
    <citation type="submission" date="2013-11" db="EMBL/GenBank/DDBJ databases">
        <title>Comparative genomics of Ignicoccus.</title>
        <authorList>
            <person name="Podar M."/>
        </authorList>
    </citation>
    <scope>NUCLEOTIDE SEQUENCE [LARGE SCALE GENOMIC DNA]</scope>
    <source>
        <strain evidence="2 3">DSM 13165</strain>
    </source>
</reference>
<gene>
    <name evidence="2" type="ORF">EYM_07540</name>
</gene>
<dbReference type="SMART" id="SM00989">
    <property type="entry name" value="V4R"/>
    <property type="match status" value="1"/>
</dbReference>
<keyword evidence="3" id="KW-1185">Reference proteome</keyword>
<dbReference type="STRING" id="940295.EYM_07540"/>
<dbReference type="PANTHER" id="PTHR35090:SF1">
    <property type="entry name" value="SLR0144 PROTEIN"/>
    <property type="match status" value="1"/>
</dbReference>
<name>A0A0U2VFL0_9CREN</name>
<feature type="domain" description="4-vinyl reductase 4VR" evidence="1">
    <location>
        <begin position="214"/>
        <end position="275"/>
    </location>
</feature>
<dbReference type="Pfam" id="PF02830">
    <property type="entry name" value="V4R"/>
    <property type="match status" value="1"/>
</dbReference>
<dbReference type="KEGG" id="iis:EYM_07540"/>
<evidence type="ECO:0000259" key="1">
    <source>
        <dbReference type="SMART" id="SM00989"/>
    </source>
</evidence>
<organism evidence="2 3">
    <name type="scientific">Ignicoccus islandicus DSM 13165</name>
    <dbReference type="NCBI Taxonomy" id="940295"/>
    <lineage>
        <taxon>Archaea</taxon>
        <taxon>Thermoproteota</taxon>
        <taxon>Thermoprotei</taxon>
        <taxon>Desulfurococcales</taxon>
        <taxon>Desulfurococcaceae</taxon>
        <taxon>Ignicoccus</taxon>
    </lineage>
</organism>
<dbReference type="InterPro" id="IPR004096">
    <property type="entry name" value="V4R"/>
</dbReference>
<dbReference type="PANTHER" id="PTHR35090">
    <property type="entry name" value="DNA-DIRECTED RNA POLYMERASE SUBUNIT I"/>
    <property type="match status" value="1"/>
</dbReference>